<dbReference type="Proteomes" id="UP000242519">
    <property type="component" value="Unassembled WGS sequence"/>
</dbReference>
<dbReference type="STRING" id="503106.A0A218ZCF5"/>
<dbReference type="AlphaFoldDB" id="A0A218ZCF5"/>
<dbReference type="InParanoid" id="A0A218ZCF5"/>
<evidence type="ECO:0000313" key="5">
    <source>
        <dbReference type="Proteomes" id="UP000242519"/>
    </source>
</evidence>
<feature type="region of interest" description="Disordered" evidence="2">
    <location>
        <begin position="194"/>
        <end position="218"/>
    </location>
</feature>
<dbReference type="EMBL" id="MZNU01000091">
    <property type="protein sequence ID" value="OWP04856.1"/>
    <property type="molecule type" value="Genomic_DNA"/>
</dbReference>
<proteinExistence type="inferred from homology"/>
<feature type="domain" description="NADH:ubiquinone oxidoreductase intermediate-associated protein 30" evidence="3">
    <location>
        <begin position="18"/>
        <end position="180"/>
    </location>
</feature>
<comment type="similarity">
    <text evidence="1">Belongs to the CIA30 family.</text>
</comment>
<organism evidence="4 5">
    <name type="scientific">Diplocarpon coronariae</name>
    <dbReference type="NCBI Taxonomy" id="2795749"/>
    <lineage>
        <taxon>Eukaryota</taxon>
        <taxon>Fungi</taxon>
        <taxon>Dikarya</taxon>
        <taxon>Ascomycota</taxon>
        <taxon>Pezizomycotina</taxon>
        <taxon>Leotiomycetes</taxon>
        <taxon>Helotiales</taxon>
        <taxon>Drepanopezizaceae</taxon>
        <taxon>Diplocarpon</taxon>
    </lineage>
</organism>
<evidence type="ECO:0000256" key="2">
    <source>
        <dbReference type="SAM" id="MobiDB-lite"/>
    </source>
</evidence>
<dbReference type="GO" id="GO:0010257">
    <property type="term" value="P:NADH dehydrogenase complex assembly"/>
    <property type="evidence" value="ECO:0007669"/>
    <property type="project" value="TreeGrafter"/>
</dbReference>
<comment type="caution">
    <text evidence="4">The sequence shown here is derived from an EMBL/GenBank/DDBJ whole genome shotgun (WGS) entry which is preliminary data.</text>
</comment>
<evidence type="ECO:0000259" key="3">
    <source>
        <dbReference type="Pfam" id="PF08547"/>
    </source>
</evidence>
<feature type="compositionally biased region" description="Basic and acidic residues" evidence="2">
    <location>
        <begin position="194"/>
        <end position="203"/>
    </location>
</feature>
<accession>A0A218ZCF5</accession>
<dbReference type="GO" id="GO:0051082">
    <property type="term" value="F:unfolded protein binding"/>
    <property type="evidence" value="ECO:0007669"/>
    <property type="project" value="TreeGrafter"/>
</dbReference>
<dbReference type="OrthoDB" id="426386at2759"/>
<evidence type="ECO:0000313" key="4">
    <source>
        <dbReference type="EMBL" id="OWP04856.1"/>
    </source>
</evidence>
<protein>
    <submittedName>
        <fullName evidence="4">CIA30 family protein</fullName>
    </submittedName>
</protein>
<gene>
    <name evidence="4" type="ORF">B2J93_4182</name>
</gene>
<dbReference type="PANTHER" id="PTHR13194:SF19">
    <property type="entry name" value="NAD(P)-BINDING ROSSMANN-FOLD SUPERFAMILY PROTEIN"/>
    <property type="match status" value="1"/>
</dbReference>
<dbReference type="Pfam" id="PF08547">
    <property type="entry name" value="CIA30"/>
    <property type="match status" value="1"/>
</dbReference>
<dbReference type="PANTHER" id="PTHR13194">
    <property type="entry name" value="COMPLEX I INTERMEDIATE-ASSOCIATED PROTEIN 30"/>
    <property type="match status" value="1"/>
</dbReference>
<evidence type="ECO:0000256" key="1">
    <source>
        <dbReference type="ARBA" id="ARBA00007884"/>
    </source>
</evidence>
<dbReference type="InterPro" id="IPR039131">
    <property type="entry name" value="NDUFAF1"/>
</dbReference>
<sequence>MTSLFTKVPVFGGEKPWSPLDWTSSDDRVRGGSSISELTCNPLSPTAVFHGNLDIETLGGAGFASQRTTGEERNWDLSKYDGLVLDIAKSDEKQYTLTLKDELLPRSPNGREQSTISWEHDFKVDSDGGKVLICWDDFKATYRGREKKDTKPLDLQHVKRISFMMRSFFGTQEGDFSLSIVSVSAFSKHESALTEQCKDDPKKQAASMTGVSDMDSRSGGEQSWFGRVIASCVVS</sequence>
<name>A0A218ZCF5_9HELO</name>
<dbReference type="SUPFAM" id="SSF49785">
    <property type="entry name" value="Galactose-binding domain-like"/>
    <property type="match status" value="1"/>
</dbReference>
<reference evidence="4 5" key="1">
    <citation type="submission" date="2017-04" db="EMBL/GenBank/DDBJ databases">
        <title>Draft genome sequence of Marssonina coronaria NL1: causal agent of apple blotch.</title>
        <authorList>
            <person name="Cheng Q."/>
        </authorList>
    </citation>
    <scope>NUCLEOTIDE SEQUENCE [LARGE SCALE GENOMIC DNA]</scope>
    <source>
        <strain evidence="4 5">NL1</strain>
    </source>
</reference>
<dbReference type="InterPro" id="IPR008979">
    <property type="entry name" value="Galactose-bd-like_sf"/>
</dbReference>
<keyword evidence="5" id="KW-1185">Reference proteome</keyword>
<dbReference type="InterPro" id="IPR013857">
    <property type="entry name" value="NADH-UbQ_OxRdtase-assoc_prot30"/>
</dbReference>